<dbReference type="Gene3D" id="3.40.640.10">
    <property type="entry name" value="Type I PLP-dependent aspartate aminotransferase-like (Major domain)"/>
    <property type="match status" value="1"/>
</dbReference>
<dbReference type="InterPro" id="IPR000192">
    <property type="entry name" value="Aminotrans_V_dom"/>
</dbReference>
<dbReference type="Proteomes" id="UP000800097">
    <property type="component" value="Unassembled WGS sequence"/>
</dbReference>
<gene>
    <name evidence="2" type="ORF">EI97DRAFT_458424</name>
</gene>
<feature type="domain" description="Aminotransferase class V" evidence="1">
    <location>
        <begin position="21"/>
        <end position="385"/>
    </location>
</feature>
<reference evidence="2" key="1">
    <citation type="journal article" date="2020" name="Stud. Mycol.">
        <title>101 Dothideomycetes genomes: a test case for predicting lifestyles and emergence of pathogens.</title>
        <authorList>
            <person name="Haridas S."/>
            <person name="Albert R."/>
            <person name="Binder M."/>
            <person name="Bloem J."/>
            <person name="Labutti K."/>
            <person name="Salamov A."/>
            <person name="Andreopoulos B."/>
            <person name="Baker S."/>
            <person name="Barry K."/>
            <person name="Bills G."/>
            <person name="Bluhm B."/>
            <person name="Cannon C."/>
            <person name="Castanera R."/>
            <person name="Culley D."/>
            <person name="Daum C."/>
            <person name="Ezra D."/>
            <person name="Gonzalez J."/>
            <person name="Henrissat B."/>
            <person name="Kuo A."/>
            <person name="Liang C."/>
            <person name="Lipzen A."/>
            <person name="Lutzoni F."/>
            <person name="Magnuson J."/>
            <person name="Mondo S."/>
            <person name="Nolan M."/>
            <person name="Ohm R."/>
            <person name="Pangilinan J."/>
            <person name="Park H.-J."/>
            <person name="Ramirez L."/>
            <person name="Alfaro M."/>
            <person name="Sun H."/>
            <person name="Tritt A."/>
            <person name="Yoshinaga Y."/>
            <person name="Zwiers L.-H."/>
            <person name="Turgeon B."/>
            <person name="Goodwin S."/>
            <person name="Spatafora J."/>
            <person name="Crous P."/>
            <person name="Grigoriev I."/>
        </authorList>
    </citation>
    <scope>NUCLEOTIDE SEQUENCE</scope>
    <source>
        <strain evidence="2">CBS 379.55</strain>
    </source>
</reference>
<evidence type="ECO:0000313" key="3">
    <source>
        <dbReference type="Proteomes" id="UP000800097"/>
    </source>
</evidence>
<sequence length="396" mass="43695">MTEFDIKRVRALFPALDQDQVFLDNAGGSQVLGTVIDSVTDYFSKTNVQLGASYHIGQISNTKYTEGYKAAAQYINASPDEIVLGSSTTQNFMNLAGALRFCEGDEIVLSKMEHETNVKPWLHMADRLKLNVKWWVSPKPELKLTPANLKPLLSEKTKFVACTHVSNILGTIHDIRALADVVHEVGALFCVDGVSYAPHRQVDVKAFGADFYAFSWYKVYGPHIALLYASTSAQVHVKPQNHYFNPTNGLSDKLGFAGSSYEAVQALPHIVSYLGGPNPAPAFEAIAAHEGALQKILLDFLNSRSDVTVHGSSSVDERVRVPTVSFTVKGKSSKQIVEDAEKISNYGFRFGHFYSKRLCDEVLGLPEEGVARVSMVHYNTEQEIRGLVEVLKKVLP</sequence>
<dbReference type="AlphaFoldDB" id="A0A6A6JNK2"/>
<organism evidence="2 3">
    <name type="scientific">Westerdykella ornata</name>
    <dbReference type="NCBI Taxonomy" id="318751"/>
    <lineage>
        <taxon>Eukaryota</taxon>
        <taxon>Fungi</taxon>
        <taxon>Dikarya</taxon>
        <taxon>Ascomycota</taxon>
        <taxon>Pezizomycotina</taxon>
        <taxon>Dothideomycetes</taxon>
        <taxon>Pleosporomycetidae</taxon>
        <taxon>Pleosporales</taxon>
        <taxon>Sporormiaceae</taxon>
        <taxon>Westerdykella</taxon>
    </lineage>
</organism>
<dbReference type="PANTHER" id="PTHR43586:SF21">
    <property type="entry name" value="PYRIDOXAL PHOSPHATE (PLP)-DEPENDENT ASPARTATE AMINOTRANSFERASE SUPERFAMILY"/>
    <property type="match status" value="1"/>
</dbReference>
<dbReference type="InterPro" id="IPR015422">
    <property type="entry name" value="PyrdxlP-dep_Trfase_small"/>
</dbReference>
<dbReference type="PANTHER" id="PTHR43586">
    <property type="entry name" value="CYSTEINE DESULFURASE"/>
    <property type="match status" value="1"/>
</dbReference>
<dbReference type="RefSeq" id="XP_033654038.1">
    <property type="nucleotide sequence ID" value="XM_033800909.1"/>
</dbReference>
<evidence type="ECO:0000259" key="1">
    <source>
        <dbReference type="Pfam" id="PF00266"/>
    </source>
</evidence>
<accession>A0A6A6JNK2</accession>
<dbReference type="InterPro" id="IPR015421">
    <property type="entry name" value="PyrdxlP-dep_Trfase_major"/>
</dbReference>
<dbReference type="OrthoDB" id="420046at2759"/>
<dbReference type="SUPFAM" id="SSF53383">
    <property type="entry name" value="PLP-dependent transferases"/>
    <property type="match status" value="1"/>
</dbReference>
<dbReference type="Gene3D" id="3.90.1150.10">
    <property type="entry name" value="Aspartate Aminotransferase, domain 1"/>
    <property type="match status" value="1"/>
</dbReference>
<proteinExistence type="predicted"/>
<keyword evidence="3" id="KW-1185">Reference proteome</keyword>
<protein>
    <submittedName>
        <fullName evidence="2">Aminotransferas-like protein</fullName>
    </submittedName>
</protein>
<dbReference type="EMBL" id="ML986493">
    <property type="protein sequence ID" value="KAF2276499.1"/>
    <property type="molecule type" value="Genomic_DNA"/>
</dbReference>
<name>A0A6A6JNK2_WESOR</name>
<evidence type="ECO:0000313" key="2">
    <source>
        <dbReference type="EMBL" id="KAF2276499.1"/>
    </source>
</evidence>
<dbReference type="Pfam" id="PF00266">
    <property type="entry name" value="Aminotran_5"/>
    <property type="match status" value="1"/>
</dbReference>
<dbReference type="InterPro" id="IPR015424">
    <property type="entry name" value="PyrdxlP-dep_Trfase"/>
</dbReference>
<dbReference type="GeneID" id="54554084"/>